<protein>
    <submittedName>
        <fullName evidence="3">Pyridoxamine 5'-phosphate oxidase family protein</fullName>
    </submittedName>
</protein>
<dbReference type="PANTHER" id="PTHR35176">
    <property type="entry name" value="HEME OXYGENASE HI_0854-RELATED"/>
    <property type="match status" value="1"/>
</dbReference>
<comment type="caution">
    <text evidence="3">The sequence shown here is derived from an EMBL/GenBank/DDBJ whole genome shotgun (WGS) entry which is preliminary data.</text>
</comment>
<dbReference type="InterPro" id="IPR011576">
    <property type="entry name" value="Pyridox_Oxase_N"/>
</dbReference>
<dbReference type="InterPro" id="IPR012349">
    <property type="entry name" value="Split_barrel_FMN-bd"/>
</dbReference>
<dbReference type="SUPFAM" id="SSF50475">
    <property type="entry name" value="FMN-binding split barrel"/>
    <property type="match status" value="1"/>
</dbReference>
<sequence length="163" mass="18297">MAKQRFGTSIAMTDDERDAFLRTRSVCRVATVGPDGRPHVSALWFVWDGSALWLNSLTRSKRWADLAADRRCSVIVDEGDTDFMALCGVELQGSVEVVGEAPRRGEPVEQLLTPEKLFADKYMGGGDFRYDGRHGWLRLLPETVVSWDFAKLRQRPLTPPPTS</sequence>
<reference evidence="3 4" key="1">
    <citation type="submission" date="2024-09" db="EMBL/GenBank/DDBJ databases">
        <authorList>
            <person name="Lee S.D."/>
        </authorList>
    </citation>
    <scope>NUCLEOTIDE SEQUENCE [LARGE SCALE GENOMIC DNA]</scope>
    <source>
        <strain evidence="3 4">N1-5</strain>
    </source>
</reference>
<evidence type="ECO:0000313" key="3">
    <source>
        <dbReference type="EMBL" id="MFC1401341.1"/>
    </source>
</evidence>
<dbReference type="InterPro" id="IPR052019">
    <property type="entry name" value="F420H2_bilvrd_red/Heme_oxyg"/>
</dbReference>
<dbReference type="EMBL" id="JBHEZZ010000004">
    <property type="protein sequence ID" value="MFC1401341.1"/>
    <property type="molecule type" value="Genomic_DNA"/>
</dbReference>
<dbReference type="PANTHER" id="PTHR35176:SF6">
    <property type="entry name" value="HEME OXYGENASE HI_0854-RELATED"/>
    <property type="match status" value="1"/>
</dbReference>
<dbReference type="Proteomes" id="UP001592528">
    <property type="component" value="Unassembled WGS sequence"/>
</dbReference>
<accession>A0ABV6UIS7</accession>
<organism evidence="3 4">
    <name type="scientific">Streptacidiphilus cavernicola</name>
    <dbReference type="NCBI Taxonomy" id="3342716"/>
    <lineage>
        <taxon>Bacteria</taxon>
        <taxon>Bacillati</taxon>
        <taxon>Actinomycetota</taxon>
        <taxon>Actinomycetes</taxon>
        <taxon>Kitasatosporales</taxon>
        <taxon>Streptomycetaceae</taxon>
        <taxon>Streptacidiphilus</taxon>
    </lineage>
</organism>
<gene>
    <name evidence="3" type="ORF">ACEZDJ_08585</name>
</gene>
<keyword evidence="1" id="KW-0560">Oxidoreductase</keyword>
<evidence type="ECO:0000313" key="4">
    <source>
        <dbReference type="Proteomes" id="UP001592528"/>
    </source>
</evidence>
<dbReference type="Gene3D" id="2.30.110.10">
    <property type="entry name" value="Electron Transport, Fmn-binding Protein, Chain A"/>
    <property type="match status" value="1"/>
</dbReference>
<name>A0ABV6UIS7_9ACTN</name>
<evidence type="ECO:0000259" key="2">
    <source>
        <dbReference type="Pfam" id="PF01243"/>
    </source>
</evidence>
<keyword evidence="4" id="KW-1185">Reference proteome</keyword>
<evidence type="ECO:0000256" key="1">
    <source>
        <dbReference type="ARBA" id="ARBA00023002"/>
    </source>
</evidence>
<dbReference type="Pfam" id="PF01243">
    <property type="entry name" value="PNPOx_N"/>
    <property type="match status" value="1"/>
</dbReference>
<feature type="domain" description="Pyridoxamine 5'-phosphate oxidase N-terminal" evidence="2">
    <location>
        <begin position="14"/>
        <end position="105"/>
    </location>
</feature>
<dbReference type="RefSeq" id="WP_030260267.1">
    <property type="nucleotide sequence ID" value="NZ_JBHEZZ010000004.1"/>
</dbReference>
<proteinExistence type="predicted"/>